<evidence type="ECO:0000313" key="4">
    <source>
        <dbReference type="Proteomes" id="UP001160483"/>
    </source>
</evidence>
<organism evidence="1 4">
    <name type="scientific">Peronospora belbahrii</name>
    <dbReference type="NCBI Taxonomy" id="622444"/>
    <lineage>
        <taxon>Eukaryota</taxon>
        <taxon>Sar</taxon>
        <taxon>Stramenopiles</taxon>
        <taxon>Oomycota</taxon>
        <taxon>Peronosporomycetes</taxon>
        <taxon>Peronosporales</taxon>
        <taxon>Peronosporaceae</taxon>
        <taxon>Peronospora</taxon>
    </lineage>
</organism>
<sequence>MTRTVQSEERWSADRERYILYADTSLPVTEVHDSWYHAAFISVWVAGVKNQDDRMEIEKVLMCGSRSSPIDAMTFDVNCNLLVVLSDGGSGVT</sequence>
<evidence type="ECO:0000313" key="1">
    <source>
        <dbReference type="EMBL" id="CAH0478028.1"/>
    </source>
</evidence>
<dbReference type="AlphaFoldDB" id="A0AAU9KXK3"/>
<accession>A0AAU9KXK3</accession>
<dbReference type="Proteomes" id="UP001160483">
    <property type="component" value="Unassembled WGS sequence"/>
</dbReference>
<evidence type="ECO:0000313" key="2">
    <source>
        <dbReference type="EMBL" id="CAH0478677.1"/>
    </source>
</evidence>
<dbReference type="EMBL" id="CAKKTJ010000269">
    <property type="protein sequence ID" value="CAH0478677.1"/>
    <property type="molecule type" value="Genomic_DNA"/>
</dbReference>
<comment type="caution">
    <text evidence="1">The sequence shown here is derived from an EMBL/GenBank/DDBJ whole genome shotgun (WGS) entry which is preliminary data.</text>
</comment>
<name>A0AAU9KXK3_9STRA</name>
<proteinExistence type="predicted"/>
<reference evidence="1" key="1">
    <citation type="submission" date="2021-11" db="EMBL/GenBank/DDBJ databases">
        <authorList>
            <person name="Islam A."/>
            <person name="Islam S."/>
            <person name="Flora M.S."/>
            <person name="Rahman M."/>
            <person name="Ziaur R.M."/>
            <person name="Epstein J.H."/>
            <person name="Hassan M."/>
            <person name="Klassen M."/>
            <person name="Woodard K."/>
            <person name="Webb A."/>
            <person name="Webby R.J."/>
            <person name="El Zowalaty M.E."/>
        </authorList>
    </citation>
    <scope>NUCLEOTIDE SEQUENCE</scope>
    <source>
        <strain evidence="1">Pbs3</strain>
    </source>
</reference>
<dbReference type="EMBL" id="CAKKTJ010000269">
    <property type="protein sequence ID" value="CAH0478694.1"/>
    <property type="molecule type" value="Genomic_DNA"/>
</dbReference>
<gene>
    <name evidence="1" type="ORF">PBS003_LOCUS4747</name>
    <name evidence="2" type="ORF">PBS003_LOCUS5366</name>
    <name evidence="3" type="ORF">PBS003_LOCUS5382</name>
</gene>
<dbReference type="EMBL" id="CAKKTJ010000208">
    <property type="protein sequence ID" value="CAH0478028.1"/>
    <property type="molecule type" value="Genomic_DNA"/>
</dbReference>
<protein>
    <submittedName>
        <fullName evidence="1">Uncharacterized protein</fullName>
    </submittedName>
</protein>
<evidence type="ECO:0000313" key="3">
    <source>
        <dbReference type="EMBL" id="CAH0478694.1"/>
    </source>
</evidence>